<reference evidence="3 4" key="1">
    <citation type="submission" date="2024-06" db="EMBL/GenBank/DDBJ databases">
        <title>Thioclava kandeliae sp. nov. from a rhizosphere soil sample of Kandelia candel in a mangrove.</title>
        <authorList>
            <person name="Mu T."/>
        </authorList>
    </citation>
    <scope>NUCLEOTIDE SEQUENCE [LARGE SCALE GENOMIC DNA]</scope>
    <source>
        <strain evidence="3 4">CPCC 100088</strain>
    </source>
</reference>
<dbReference type="InterPro" id="IPR014550">
    <property type="entry name" value="UCP028704_OpgC"/>
</dbReference>
<feature type="transmembrane region" description="Helical" evidence="2">
    <location>
        <begin position="317"/>
        <end position="335"/>
    </location>
</feature>
<feature type="transmembrane region" description="Helical" evidence="2">
    <location>
        <begin position="347"/>
        <end position="364"/>
    </location>
</feature>
<accession>A0ABV1SGY2</accession>
<gene>
    <name evidence="3" type="ORF">VSX56_08950</name>
</gene>
<organism evidence="3 4">
    <name type="scientific">Thioclava kandeliae</name>
    <dbReference type="NCBI Taxonomy" id="3070818"/>
    <lineage>
        <taxon>Bacteria</taxon>
        <taxon>Pseudomonadati</taxon>
        <taxon>Pseudomonadota</taxon>
        <taxon>Alphaproteobacteria</taxon>
        <taxon>Rhodobacterales</taxon>
        <taxon>Paracoccaceae</taxon>
        <taxon>Thioclava</taxon>
    </lineage>
</organism>
<dbReference type="EMBL" id="JAYWLC010000005">
    <property type="protein sequence ID" value="MER5171906.1"/>
    <property type="molecule type" value="Genomic_DNA"/>
</dbReference>
<feature type="transmembrane region" description="Helical" evidence="2">
    <location>
        <begin position="197"/>
        <end position="217"/>
    </location>
</feature>
<dbReference type="PANTHER" id="PTHR38592">
    <property type="entry name" value="BLL4819 PROTEIN"/>
    <property type="match status" value="1"/>
</dbReference>
<feature type="transmembrane region" description="Helical" evidence="2">
    <location>
        <begin position="229"/>
        <end position="246"/>
    </location>
</feature>
<comment type="caution">
    <text evidence="3">The sequence shown here is derived from an EMBL/GenBank/DDBJ whole genome shotgun (WGS) entry which is preliminary data.</text>
</comment>
<feature type="transmembrane region" description="Helical" evidence="2">
    <location>
        <begin position="128"/>
        <end position="155"/>
    </location>
</feature>
<feature type="transmembrane region" description="Helical" evidence="2">
    <location>
        <begin position="167"/>
        <end position="185"/>
    </location>
</feature>
<evidence type="ECO:0000313" key="4">
    <source>
        <dbReference type="Proteomes" id="UP001438953"/>
    </source>
</evidence>
<dbReference type="Pfam" id="PF10129">
    <property type="entry name" value="OpgC_C"/>
    <property type="match status" value="1"/>
</dbReference>
<dbReference type="Proteomes" id="UP001438953">
    <property type="component" value="Unassembled WGS sequence"/>
</dbReference>
<feature type="transmembrane region" description="Helical" evidence="2">
    <location>
        <begin position="283"/>
        <end position="305"/>
    </location>
</feature>
<keyword evidence="2" id="KW-0472">Membrane</keyword>
<proteinExistence type="predicted"/>
<dbReference type="PIRSF" id="PIRSF028704">
    <property type="entry name" value="UPC028704"/>
    <property type="match status" value="1"/>
</dbReference>
<sequence>MPETRSARDPRLDFFRGIALAMIFVNHIPHQIYENFTSRNFGHSDAAEGFVFMSGLAAALAYGPKLADGFNRQSFGKIWGRSWTLYMTHLVITFWVIAIFAGGALFFGGDKLLEMNAFGPLADQPLQWLIGLASLTHQLGYVNILPMYAVLMIAAPFMIRLSQTAPLKLLAISLVVWASAGMFRLNFPNFPYEGGWFFNPLSWQLIFCIGILTGTAMRSGKRFLGVHKPVVITAALWLVFSAIWVNNTWMLQNLGPALGSLKDHGVPFFLVTFDKTFLSLPRLLHVLALAYILSMPFLAPQIAASKAAAPLRLLGRNGLKIFAFGTVLAIFAQAVKVVHPGGFVQDSVLVLGGLGLLYAIAWVSEWMRRKPAKREAPAPREETQGDLRPSGPALSLPRLSLPSTIPVVQPEIPRRAEY</sequence>
<feature type="compositionally biased region" description="Basic and acidic residues" evidence="1">
    <location>
        <begin position="373"/>
        <end position="385"/>
    </location>
</feature>
<feature type="region of interest" description="Disordered" evidence="1">
    <location>
        <begin position="373"/>
        <end position="401"/>
    </location>
</feature>
<feature type="transmembrane region" description="Helical" evidence="2">
    <location>
        <begin position="83"/>
        <end position="108"/>
    </location>
</feature>
<keyword evidence="4" id="KW-1185">Reference proteome</keyword>
<feature type="compositionally biased region" description="Low complexity" evidence="1">
    <location>
        <begin position="387"/>
        <end position="401"/>
    </location>
</feature>
<evidence type="ECO:0000256" key="2">
    <source>
        <dbReference type="SAM" id="Phobius"/>
    </source>
</evidence>
<feature type="transmembrane region" description="Helical" evidence="2">
    <location>
        <begin position="41"/>
        <end position="62"/>
    </location>
</feature>
<dbReference type="PANTHER" id="PTHR38592:SF3">
    <property type="entry name" value="BLL4819 PROTEIN"/>
    <property type="match status" value="1"/>
</dbReference>
<keyword evidence="2" id="KW-1133">Transmembrane helix</keyword>
<protein>
    <submittedName>
        <fullName evidence="3">OpgC domain-containing protein</fullName>
    </submittedName>
</protein>
<evidence type="ECO:0000256" key="1">
    <source>
        <dbReference type="SAM" id="MobiDB-lite"/>
    </source>
</evidence>
<keyword evidence="2" id="KW-0812">Transmembrane</keyword>
<evidence type="ECO:0000313" key="3">
    <source>
        <dbReference type="EMBL" id="MER5171906.1"/>
    </source>
</evidence>
<dbReference type="RefSeq" id="WP_350936513.1">
    <property type="nucleotide sequence ID" value="NZ_JAYWLC010000005.1"/>
</dbReference>
<name>A0ABV1SGY2_9RHOB</name>
<feature type="transmembrane region" description="Helical" evidence="2">
    <location>
        <begin position="12"/>
        <end position="29"/>
    </location>
</feature>